<dbReference type="SUPFAM" id="SSF53448">
    <property type="entry name" value="Nucleotide-diphospho-sugar transferases"/>
    <property type="match status" value="1"/>
</dbReference>
<dbReference type="PANTHER" id="PTHR31306:SF4">
    <property type="entry name" value="ALPHA-1,2-GALACTOSYLTRANSFERASE"/>
    <property type="match status" value="1"/>
</dbReference>
<dbReference type="PANTHER" id="PTHR31306">
    <property type="entry name" value="ALPHA-1,6-MANNOSYLTRANSFERASE MNN11-RELATED"/>
    <property type="match status" value="1"/>
</dbReference>
<dbReference type="Gene3D" id="3.90.550.10">
    <property type="entry name" value="Spore Coat Polysaccharide Biosynthesis Protein SpsA, Chain A"/>
    <property type="match status" value="1"/>
</dbReference>
<dbReference type="Proteomes" id="UP000240830">
    <property type="component" value="Unassembled WGS sequence"/>
</dbReference>
<evidence type="ECO:0000256" key="3">
    <source>
        <dbReference type="ARBA" id="ARBA00022679"/>
    </source>
</evidence>
<keyword evidence="4" id="KW-0472">Membrane</keyword>
<keyword evidence="6" id="KW-1185">Reference proteome</keyword>
<gene>
    <name evidence="5" type="ORF">PSACC_01820</name>
</gene>
<reference evidence="5 6" key="1">
    <citation type="submission" date="2016-10" db="EMBL/GenBank/DDBJ databases">
        <title>The genome of Paramicrosporidium saccamoebae is the missing link in understanding Cryptomycota and Microsporidia evolution.</title>
        <authorList>
            <person name="Quandt C.A."/>
            <person name="Beaudet D."/>
            <person name="Corsaro D."/>
            <person name="Michel R."/>
            <person name="Corradi N."/>
            <person name="James T."/>
        </authorList>
    </citation>
    <scope>NUCLEOTIDE SEQUENCE [LARGE SCALE GENOMIC DNA]</scope>
    <source>
        <strain evidence="5 6">KSL3</strain>
    </source>
</reference>
<dbReference type="AlphaFoldDB" id="A0A2H9TKY4"/>
<dbReference type="GO" id="GO:0006487">
    <property type="term" value="P:protein N-linked glycosylation"/>
    <property type="evidence" value="ECO:0007669"/>
    <property type="project" value="TreeGrafter"/>
</dbReference>
<sequence length="352" mass="40046">MIKNIPPQAKRLAILGLLLFLILDALFFGLIGNAVSRISGERRNFQGRIHLYSSLPGRTKAPKKIAIVTHYSPDGYGQELRRLTWANKKKYAEARGYDIYDAETNPVIKSKMESVRDKMKNFYYFKYIAVQELLNGGEATGGKQYDWVVWADADAIFLNFGKKFEDIVDDRFDVVVTAGPPDNPTWTGVVNAGSFIVKNSEFSQTFLEDVLQMSQTHCGEFVIEYPDAGTAVNGWLQVCNSDGGYWLSDQGILIALYSFKPAEYRCHFKKTWFRAFSSEFPWYGPGDLAVHFPGRSMDDRRRLIKAFTKFTDFKNGAVEYKFTDLLDPDDSVTSDLVELEEFYNDMNPTCDA</sequence>
<evidence type="ECO:0000256" key="2">
    <source>
        <dbReference type="ARBA" id="ARBA00022676"/>
    </source>
</evidence>
<keyword evidence="4" id="KW-0812">Transmembrane</keyword>
<proteinExistence type="inferred from homology"/>
<dbReference type="OrthoDB" id="2122756at2759"/>
<dbReference type="EMBL" id="MTSL01000126">
    <property type="protein sequence ID" value="PJF18415.1"/>
    <property type="molecule type" value="Genomic_DNA"/>
</dbReference>
<keyword evidence="4" id="KW-1133">Transmembrane helix</keyword>
<evidence type="ECO:0000256" key="1">
    <source>
        <dbReference type="ARBA" id="ARBA00005664"/>
    </source>
</evidence>
<keyword evidence="2" id="KW-0328">Glycosyltransferase</keyword>
<comment type="similarity">
    <text evidence="1">Belongs to the glycosyltransferase 34 family.</text>
</comment>
<comment type="caution">
    <text evidence="5">The sequence shown here is derived from an EMBL/GenBank/DDBJ whole genome shotgun (WGS) entry which is preliminary data.</text>
</comment>
<dbReference type="InterPro" id="IPR008630">
    <property type="entry name" value="Glyco_trans_34"/>
</dbReference>
<dbReference type="GO" id="GO:0016757">
    <property type="term" value="F:glycosyltransferase activity"/>
    <property type="evidence" value="ECO:0007669"/>
    <property type="project" value="UniProtKB-KW"/>
</dbReference>
<accession>A0A2H9TKY4</accession>
<dbReference type="InterPro" id="IPR029044">
    <property type="entry name" value="Nucleotide-diphossugar_trans"/>
</dbReference>
<protein>
    <submittedName>
        <fullName evidence="5">Uncharacterized protein</fullName>
    </submittedName>
</protein>
<keyword evidence="3" id="KW-0808">Transferase</keyword>
<dbReference type="GO" id="GO:0000139">
    <property type="term" value="C:Golgi membrane"/>
    <property type="evidence" value="ECO:0007669"/>
    <property type="project" value="TreeGrafter"/>
</dbReference>
<feature type="transmembrane region" description="Helical" evidence="4">
    <location>
        <begin position="12"/>
        <end position="35"/>
    </location>
</feature>
<evidence type="ECO:0000313" key="6">
    <source>
        <dbReference type="Proteomes" id="UP000240830"/>
    </source>
</evidence>
<dbReference type="STRING" id="1246581.A0A2H9TKY4"/>
<organism evidence="5 6">
    <name type="scientific">Paramicrosporidium saccamoebae</name>
    <dbReference type="NCBI Taxonomy" id="1246581"/>
    <lineage>
        <taxon>Eukaryota</taxon>
        <taxon>Fungi</taxon>
        <taxon>Fungi incertae sedis</taxon>
        <taxon>Cryptomycota</taxon>
        <taxon>Cryptomycota incertae sedis</taxon>
        <taxon>Paramicrosporidium</taxon>
    </lineage>
</organism>
<evidence type="ECO:0000256" key="4">
    <source>
        <dbReference type="SAM" id="Phobius"/>
    </source>
</evidence>
<name>A0A2H9TKY4_9FUNG</name>
<evidence type="ECO:0000313" key="5">
    <source>
        <dbReference type="EMBL" id="PJF18415.1"/>
    </source>
</evidence>